<keyword evidence="2" id="KW-0479">Metal-binding</keyword>
<reference evidence="7 8" key="1">
    <citation type="submission" date="2020-06" db="EMBL/GenBank/DDBJ databases">
        <title>Whole-genome sequence of Allochromatium humboldtianum DSM 21881, type strain.</title>
        <authorList>
            <person name="Kyndt J.A."/>
            <person name="Meyer T.E."/>
        </authorList>
    </citation>
    <scope>NUCLEOTIDE SEQUENCE [LARGE SCALE GENOMIC DNA]</scope>
    <source>
        <strain evidence="7 8">DSM 21881</strain>
    </source>
</reference>
<keyword evidence="5" id="KW-0482">Metalloprotease</keyword>
<dbReference type="GO" id="GO:0046872">
    <property type="term" value="F:metal ion binding"/>
    <property type="evidence" value="ECO:0007669"/>
    <property type="project" value="UniProtKB-KW"/>
</dbReference>
<dbReference type="InterPro" id="IPR037518">
    <property type="entry name" value="MPN"/>
</dbReference>
<dbReference type="Proteomes" id="UP000592294">
    <property type="component" value="Unassembled WGS sequence"/>
</dbReference>
<evidence type="ECO:0000313" key="8">
    <source>
        <dbReference type="Proteomes" id="UP000592294"/>
    </source>
</evidence>
<dbReference type="InterPro" id="IPR001405">
    <property type="entry name" value="UPF0758"/>
</dbReference>
<dbReference type="CDD" id="cd08071">
    <property type="entry name" value="MPN_DUF2466"/>
    <property type="match status" value="1"/>
</dbReference>
<dbReference type="InterPro" id="IPR020891">
    <property type="entry name" value="UPF0758_CS"/>
</dbReference>
<keyword evidence="1" id="KW-0645">Protease</keyword>
<dbReference type="InterPro" id="IPR025657">
    <property type="entry name" value="RadC_JAB"/>
</dbReference>
<dbReference type="PANTHER" id="PTHR30471">
    <property type="entry name" value="DNA REPAIR PROTEIN RADC"/>
    <property type="match status" value="1"/>
</dbReference>
<dbReference type="Pfam" id="PF04002">
    <property type="entry name" value="RadC"/>
    <property type="match status" value="1"/>
</dbReference>
<dbReference type="AlphaFoldDB" id="A0A850R963"/>
<feature type="domain" description="MPN" evidence="6">
    <location>
        <begin position="92"/>
        <end position="213"/>
    </location>
</feature>
<organism evidence="7 8">
    <name type="scientific">Allochromatium humboldtianum</name>
    <dbReference type="NCBI Taxonomy" id="504901"/>
    <lineage>
        <taxon>Bacteria</taxon>
        <taxon>Pseudomonadati</taxon>
        <taxon>Pseudomonadota</taxon>
        <taxon>Gammaproteobacteria</taxon>
        <taxon>Chromatiales</taxon>
        <taxon>Chromatiaceae</taxon>
        <taxon>Allochromatium</taxon>
    </lineage>
</organism>
<dbReference type="PROSITE" id="PS50249">
    <property type="entry name" value="MPN"/>
    <property type="match status" value="1"/>
</dbReference>
<evidence type="ECO:0000256" key="2">
    <source>
        <dbReference type="ARBA" id="ARBA00022723"/>
    </source>
</evidence>
<dbReference type="PROSITE" id="PS01302">
    <property type="entry name" value="UPF0758"/>
    <property type="match status" value="1"/>
</dbReference>
<dbReference type="Gene3D" id="3.40.140.10">
    <property type="entry name" value="Cytidine Deaminase, domain 2"/>
    <property type="match status" value="1"/>
</dbReference>
<evidence type="ECO:0000256" key="1">
    <source>
        <dbReference type="ARBA" id="ARBA00022670"/>
    </source>
</evidence>
<keyword evidence="3" id="KW-0378">Hydrolase</keyword>
<gene>
    <name evidence="7" type="ORF">HW932_14355</name>
</gene>
<accession>A0A850R963</accession>
<protein>
    <submittedName>
        <fullName evidence="7">DNA repair protein RadC</fullName>
    </submittedName>
</protein>
<name>A0A850R963_9GAMM</name>
<dbReference type="PANTHER" id="PTHR30471:SF3">
    <property type="entry name" value="UPF0758 PROTEIN YEES-RELATED"/>
    <property type="match status" value="1"/>
</dbReference>
<keyword evidence="8" id="KW-1185">Reference proteome</keyword>
<evidence type="ECO:0000256" key="3">
    <source>
        <dbReference type="ARBA" id="ARBA00022801"/>
    </source>
</evidence>
<evidence type="ECO:0000313" key="7">
    <source>
        <dbReference type="EMBL" id="NVZ10444.1"/>
    </source>
</evidence>
<evidence type="ECO:0000256" key="5">
    <source>
        <dbReference type="ARBA" id="ARBA00023049"/>
    </source>
</evidence>
<sequence length="213" mass="23593">MTTPRTIHRPSRSSPAVDLARLIPPPTRRGVRTPRGRRAWPLETTMYTTTVPVCTDTPDPQADDPQRAEEDAIIAQALAILAERLRTADEPALTSPDAARHYLQLRLGQLEYEVFGILWLDNRHRVVAIEELFRGTIDGASVYPREVVKAGLRCNGAAALAFHNHPSGVSEPSADDLRMTQRLREALALVDIRLLDHLIVGDTCLSLAERGLL</sequence>
<keyword evidence="4" id="KW-0862">Zinc</keyword>
<comment type="caution">
    <text evidence="7">The sequence shown here is derived from an EMBL/GenBank/DDBJ whole genome shotgun (WGS) entry which is preliminary data.</text>
</comment>
<dbReference type="EMBL" id="JABZEO010000010">
    <property type="protein sequence ID" value="NVZ10444.1"/>
    <property type="molecule type" value="Genomic_DNA"/>
</dbReference>
<evidence type="ECO:0000256" key="4">
    <source>
        <dbReference type="ARBA" id="ARBA00022833"/>
    </source>
</evidence>
<evidence type="ECO:0000259" key="6">
    <source>
        <dbReference type="PROSITE" id="PS50249"/>
    </source>
</evidence>
<dbReference type="GO" id="GO:0008237">
    <property type="term" value="F:metallopeptidase activity"/>
    <property type="evidence" value="ECO:0007669"/>
    <property type="project" value="UniProtKB-KW"/>
</dbReference>
<proteinExistence type="predicted"/>
<dbReference type="GO" id="GO:0006508">
    <property type="term" value="P:proteolysis"/>
    <property type="evidence" value="ECO:0007669"/>
    <property type="project" value="UniProtKB-KW"/>
</dbReference>